<proteinExistence type="predicted"/>
<dbReference type="Gramene" id="TraesROB_scaffold_074854_01G000100.1">
    <property type="protein sequence ID" value="TraesROB_scaffold_074854_01G000100.1"/>
    <property type="gene ID" value="TraesROB_scaffold_074854_01G000100"/>
</dbReference>
<feature type="compositionally biased region" description="Basic and acidic residues" evidence="1">
    <location>
        <begin position="151"/>
        <end position="160"/>
    </location>
</feature>
<name>A0A3B5Z0Y0_WHEAT</name>
<sequence length="347" mass="36170">MDGALELRRPIWPPAQYLIPALASARFGRPQPLPPAHAPLGPADDLAPLRLLALTPRRPTPRPAAARPVTAAATASPCRGGGALRWVAGRQGMRGWLGCSPDRQACVGGAGEAVWRSGGLLCVVLGSCLAGCVVVVPCALRLPMEDTDTGDDGKEKDTRADVAAPPPCGMTRDDECCDRRQYEKDDDSALRPAPPPPPRADEDDLLQATSPPGGAPAAEGDDGHHVESDADAKKVTRWDADASAAAAASSTLLPELSFASGGCFFLERRGRWKHSDAHPLPMSGHRGGRTRGGLLLVSRDDGSADTGASSWGAAMGGVARWARRNGSEGLLWSMDGRLTGHGITSGL</sequence>
<dbReference type="Gramene" id="TraesNOR1B03G00347380.1">
    <property type="protein sequence ID" value="TraesNOR1B03G00347380.1"/>
    <property type="gene ID" value="TraesNOR1B03G00347380"/>
</dbReference>
<dbReference type="Proteomes" id="UP000019116">
    <property type="component" value="Chromosome 1B"/>
</dbReference>
<feature type="compositionally biased region" description="Basic and acidic residues" evidence="1">
    <location>
        <begin position="221"/>
        <end position="232"/>
    </location>
</feature>
<evidence type="ECO:0000256" key="1">
    <source>
        <dbReference type="SAM" id="MobiDB-lite"/>
    </source>
</evidence>
<keyword evidence="3" id="KW-1185">Reference proteome</keyword>
<protein>
    <submittedName>
        <fullName evidence="2">Uncharacterized protein</fullName>
    </submittedName>
</protein>
<dbReference type="AlphaFoldDB" id="A0A3B5Z0Y0"/>
<reference evidence="2" key="1">
    <citation type="submission" date="2018-08" db="EMBL/GenBank/DDBJ databases">
        <authorList>
            <person name="Rossello M."/>
        </authorList>
    </citation>
    <scope>NUCLEOTIDE SEQUENCE [LARGE SCALE GENOMIC DNA]</scope>
    <source>
        <strain evidence="2">cv. Chinese Spring</strain>
    </source>
</reference>
<dbReference type="EnsemblPlants" id="TraesCS1B02G326200.1">
    <property type="protein sequence ID" value="TraesCS1B02G326200.1"/>
    <property type="gene ID" value="TraesCS1B02G326200"/>
</dbReference>
<dbReference type="Gramene" id="TraesCS1B02G326200.1">
    <property type="protein sequence ID" value="TraesCS1B02G326200.1"/>
    <property type="gene ID" value="TraesCS1B02G326200"/>
</dbReference>
<reference evidence="2" key="2">
    <citation type="submission" date="2018-10" db="UniProtKB">
        <authorList>
            <consortium name="EnsemblPlants"/>
        </authorList>
    </citation>
    <scope>IDENTIFICATION</scope>
</reference>
<dbReference type="Gramene" id="TraesCS1B03G0894500.1">
    <property type="protein sequence ID" value="TraesCS1B03G0894500.1.CDS"/>
    <property type="gene ID" value="TraesCS1B03G0894500"/>
</dbReference>
<evidence type="ECO:0000313" key="3">
    <source>
        <dbReference type="Proteomes" id="UP000019116"/>
    </source>
</evidence>
<dbReference type="Gramene" id="TraesLDM1B03G00343910.1">
    <property type="protein sequence ID" value="TraesLDM1B03G00343910.1"/>
    <property type="gene ID" value="TraesLDM1B03G00343910"/>
</dbReference>
<organism evidence="2">
    <name type="scientific">Triticum aestivum</name>
    <name type="common">Wheat</name>
    <dbReference type="NCBI Taxonomy" id="4565"/>
    <lineage>
        <taxon>Eukaryota</taxon>
        <taxon>Viridiplantae</taxon>
        <taxon>Streptophyta</taxon>
        <taxon>Embryophyta</taxon>
        <taxon>Tracheophyta</taxon>
        <taxon>Spermatophyta</taxon>
        <taxon>Magnoliopsida</taxon>
        <taxon>Liliopsida</taxon>
        <taxon>Poales</taxon>
        <taxon>Poaceae</taxon>
        <taxon>BOP clade</taxon>
        <taxon>Pooideae</taxon>
        <taxon>Triticodae</taxon>
        <taxon>Triticeae</taxon>
        <taxon>Triticinae</taxon>
        <taxon>Triticum</taxon>
    </lineage>
</organism>
<evidence type="ECO:0000313" key="2">
    <source>
        <dbReference type="EnsemblPlants" id="TraesCS1B02G326200.1"/>
    </source>
</evidence>
<feature type="compositionally biased region" description="Basic and acidic residues" evidence="1">
    <location>
        <begin position="171"/>
        <end position="189"/>
    </location>
</feature>
<accession>A0A3B5Z0Y0</accession>
<dbReference type="Gramene" id="TraesWEE_scaffold_068658_01G000100.1">
    <property type="protein sequence ID" value="TraesWEE_scaffold_068658_01G000100.1"/>
    <property type="gene ID" value="TraesWEE_scaffold_068658_01G000100"/>
</dbReference>
<feature type="region of interest" description="Disordered" evidence="1">
    <location>
        <begin position="144"/>
        <end position="232"/>
    </location>
</feature>